<keyword evidence="2" id="KW-1185">Reference proteome</keyword>
<evidence type="ECO:0000256" key="1">
    <source>
        <dbReference type="SAM" id="MobiDB-lite"/>
    </source>
</evidence>
<dbReference type="GeneID" id="121216047"/>
<dbReference type="Pfam" id="PF14223">
    <property type="entry name" value="Retrotran_gag_2"/>
    <property type="match status" value="1"/>
</dbReference>
<evidence type="ECO:0000313" key="2">
    <source>
        <dbReference type="Proteomes" id="UP000818029"/>
    </source>
</evidence>
<name>A0ABM2ZXM5_GOSHI</name>
<dbReference type="PANTHER" id="PTHR47481">
    <property type="match status" value="1"/>
</dbReference>
<feature type="compositionally biased region" description="Polar residues" evidence="1">
    <location>
        <begin position="135"/>
        <end position="146"/>
    </location>
</feature>
<dbReference type="Proteomes" id="UP000818029">
    <property type="component" value="Chromosome D04"/>
</dbReference>
<dbReference type="PANTHER" id="PTHR47481:SF30">
    <property type="entry name" value="CCHC-TYPE DOMAIN-CONTAINING PROTEIN"/>
    <property type="match status" value="1"/>
</dbReference>
<reference evidence="3" key="2">
    <citation type="submission" date="2025-08" db="UniProtKB">
        <authorList>
            <consortium name="RefSeq"/>
        </authorList>
    </citation>
    <scope>IDENTIFICATION</scope>
</reference>
<evidence type="ECO:0000313" key="3">
    <source>
        <dbReference type="RefSeq" id="XP_040947167.1"/>
    </source>
</evidence>
<gene>
    <name evidence="3" type="primary">LOC121216047</name>
</gene>
<reference evidence="2" key="1">
    <citation type="journal article" date="2020" name="Nat. Genet.">
        <title>Genomic diversifications of five Gossypium allopolyploid species and their impact on cotton improvement.</title>
        <authorList>
            <person name="Chen Z.J."/>
            <person name="Sreedasyam A."/>
            <person name="Ando A."/>
            <person name="Song Q."/>
            <person name="De Santiago L.M."/>
            <person name="Hulse-Kemp A.M."/>
            <person name="Ding M."/>
            <person name="Ye W."/>
            <person name="Kirkbride R.C."/>
            <person name="Jenkins J."/>
            <person name="Plott C."/>
            <person name="Lovell J."/>
            <person name="Lin Y.M."/>
            <person name="Vaughn R."/>
            <person name="Liu B."/>
            <person name="Simpson S."/>
            <person name="Scheffler B.E."/>
            <person name="Wen L."/>
            <person name="Saski C.A."/>
            <person name="Grover C.E."/>
            <person name="Hu G."/>
            <person name="Conover J.L."/>
            <person name="Carlson J.W."/>
            <person name="Shu S."/>
            <person name="Boston L.B."/>
            <person name="Williams M."/>
            <person name="Peterson D.G."/>
            <person name="McGee K."/>
            <person name="Jones D.C."/>
            <person name="Wendel J.F."/>
            <person name="Stelly D.M."/>
            <person name="Grimwood J."/>
            <person name="Schmutz J."/>
        </authorList>
    </citation>
    <scope>NUCLEOTIDE SEQUENCE [LARGE SCALE GENOMIC DNA]</scope>
    <source>
        <strain evidence="2">cv. TM-1</strain>
    </source>
</reference>
<evidence type="ECO:0008006" key="4">
    <source>
        <dbReference type="Google" id="ProtNLM"/>
    </source>
</evidence>
<feature type="region of interest" description="Disordered" evidence="1">
    <location>
        <begin position="135"/>
        <end position="158"/>
    </location>
</feature>
<proteinExistence type="predicted"/>
<protein>
    <recommendedName>
        <fullName evidence="4">Retrovirus-related Pol polyprotein from transposon TNT 1-94</fullName>
    </recommendedName>
</protein>
<sequence length="199" mass="21657">MSTDVLPHIIGLDTSLQIWNALVSLFGSKTTSQLMFYRRALHSQRKADLSMEFLMKIKGYCDSLANCGEAISEREHVTAILNGLSSEYESVLTIITASSIPYSVQSVTTMLLDAVAHQQLVVSDAPSSANMVTHQPTVSADNNSSLPAYRPSSGARGRGRGHLSGKCLHGWKWCFASSLDTYLFTTAMVCPSRTYSAVD</sequence>
<dbReference type="RefSeq" id="XP_040947167.1">
    <property type="nucleotide sequence ID" value="XM_041091233.1"/>
</dbReference>
<organism evidence="2 3">
    <name type="scientific">Gossypium hirsutum</name>
    <name type="common">Upland cotton</name>
    <name type="synonym">Gossypium mexicanum</name>
    <dbReference type="NCBI Taxonomy" id="3635"/>
    <lineage>
        <taxon>Eukaryota</taxon>
        <taxon>Viridiplantae</taxon>
        <taxon>Streptophyta</taxon>
        <taxon>Embryophyta</taxon>
        <taxon>Tracheophyta</taxon>
        <taxon>Spermatophyta</taxon>
        <taxon>Magnoliopsida</taxon>
        <taxon>eudicotyledons</taxon>
        <taxon>Gunneridae</taxon>
        <taxon>Pentapetalae</taxon>
        <taxon>rosids</taxon>
        <taxon>malvids</taxon>
        <taxon>Malvales</taxon>
        <taxon>Malvaceae</taxon>
        <taxon>Malvoideae</taxon>
        <taxon>Gossypium</taxon>
    </lineage>
</organism>
<accession>A0ABM2ZXM5</accession>